<keyword evidence="5" id="KW-0804">Transcription</keyword>
<evidence type="ECO:0000313" key="8">
    <source>
        <dbReference type="Proteomes" id="UP001143330"/>
    </source>
</evidence>
<dbReference type="InterPro" id="IPR051446">
    <property type="entry name" value="HTH_trans_reg/aminotransferase"/>
</dbReference>
<dbReference type="Proteomes" id="UP001143330">
    <property type="component" value="Unassembled WGS sequence"/>
</dbReference>
<keyword evidence="3" id="KW-0805">Transcription regulation</keyword>
<evidence type="ECO:0000313" key="7">
    <source>
        <dbReference type="EMBL" id="GLK83958.1"/>
    </source>
</evidence>
<dbReference type="PANTHER" id="PTHR46577:SF1">
    <property type="entry name" value="HTH-TYPE TRANSCRIPTIONAL REGULATORY PROTEIN GABR"/>
    <property type="match status" value="1"/>
</dbReference>
<dbReference type="SUPFAM" id="SSF53383">
    <property type="entry name" value="PLP-dependent transferases"/>
    <property type="match status" value="1"/>
</dbReference>
<accession>A0A9W6JWT5</accession>
<dbReference type="Pfam" id="PF00392">
    <property type="entry name" value="GntR"/>
    <property type="match status" value="1"/>
</dbReference>
<dbReference type="AlphaFoldDB" id="A0A9W6JWT5"/>
<keyword evidence="4" id="KW-0238">DNA-binding</keyword>
<name>A0A9W6JWT5_9HYPH</name>
<dbReference type="GO" id="GO:0003700">
    <property type="term" value="F:DNA-binding transcription factor activity"/>
    <property type="evidence" value="ECO:0007669"/>
    <property type="project" value="InterPro"/>
</dbReference>
<comment type="similarity">
    <text evidence="1">In the C-terminal section; belongs to the class-I pyridoxal-phosphate-dependent aminotransferase family.</text>
</comment>
<reference evidence="7" key="2">
    <citation type="submission" date="2023-01" db="EMBL/GenBank/DDBJ databases">
        <authorList>
            <person name="Sun Q."/>
            <person name="Evtushenko L."/>
        </authorList>
    </citation>
    <scope>NUCLEOTIDE SEQUENCE</scope>
    <source>
        <strain evidence="7">VKM B-2789</strain>
    </source>
</reference>
<dbReference type="InterPro" id="IPR036388">
    <property type="entry name" value="WH-like_DNA-bd_sf"/>
</dbReference>
<dbReference type="InterPro" id="IPR015421">
    <property type="entry name" value="PyrdxlP-dep_Trfase_major"/>
</dbReference>
<dbReference type="InterPro" id="IPR000524">
    <property type="entry name" value="Tscrpt_reg_HTH_GntR"/>
</dbReference>
<dbReference type="InterPro" id="IPR036390">
    <property type="entry name" value="WH_DNA-bd_sf"/>
</dbReference>
<protein>
    <submittedName>
        <fullName evidence="7">GntR family transcriptional regulator</fullName>
    </submittedName>
</protein>
<sequence>MAKSQPSLPWLRGFLEGAGPRYLQIVAMIEEAVRAGGLRPGARLPPQRDLAGRLGVDLTTVTRAYTEARHRGLIDAMTGRGSFIAARPETSAFLLDLSMNIPPPPKGVRLADKLQEGLAEVLRRSDVDLLMSYHIGAGSLADRSAGCLWLEPLLGAVDPQRLIVTLGAQPALAALLGLLAGPGEAVAADRLTYPGLRAAARQQGLRLQAVEGDAEGMLPEALEVALAASGARLLYLTPTIHNPTAVTLSAARREAIVRIARQRDIQIIEDDPYARLAGDAPAPVAALAPERTFYIATLSKTLTPGLRTAFVVAPSMPQSEALVAALRGLILMPSPLMTALAVHWIRLGVAEELLDGVRREATDRQRAAAEILPATGHAHPHGLHVWLPLPPHWDRHRLIEAARQEGLGVTPSDAFCIEGRAPDAVRLSLGGIPDRARLVAALRKLADILADRHVSDAAVV</sequence>
<dbReference type="InterPro" id="IPR015424">
    <property type="entry name" value="PyrdxlP-dep_Trfase"/>
</dbReference>
<dbReference type="SMART" id="SM00345">
    <property type="entry name" value="HTH_GNTR"/>
    <property type="match status" value="1"/>
</dbReference>
<evidence type="ECO:0000256" key="3">
    <source>
        <dbReference type="ARBA" id="ARBA00023015"/>
    </source>
</evidence>
<dbReference type="GO" id="GO:0003677">
    <property type="term" value="F:DNA binding"/>
    <property type="evidence" value="ECO:0007669"/>
    <property type="project" value="UniProtKB-KW"/>
</dbReference>
<proteinExistence type="inferred from homology"/>
<dbReference type="Gene3D" id="3.40.640.10">
    <property type="entry name" value="Type I PLP-dependent aspartate aminotransferase-like (Major domain)"/>
    <property type="match status" value="1"/>
</dbReference>
<dbReference type="PANTHER" id="PTHR46577">
    <property type="entry name" value="HTH-TYPE TRANSCRIPTIONAL REGULATORY PROTEIN GABR"/>
    <property type="match status" value="1"/>
</dbReference>
<dbReference type="PROSITE" id="PS50949">
    <property type="entry name" value="HTH_GNTR"/>
    <property type="match status" value="1"/>
</dbReference>
<dbReference type="InterPro" id="IPR004839">
    <property type="entry name" value="Aminotransferase_I/II_large"/>
</dbReference>
<dbReference type="GO" id="GO:0030170">
    <property type="term" value="F:pyridoxal phosphate binding"/>
    <property type="evidence" value="ECO:0007669"/>
    <property type="project" value="InterPro"/>
</dbReference>
<evidence type="ECO:0000256" key="4">
    <source>
        <dbReference type="ARBA" id="ARBA00023125"/>
    </source>
</evidence>
<dbReference type="RefSeq" id="WP_213364155.1">
    <property type="nucleotide sequence ID" value="NZ_BSFM01000011.1"/>
</dbReference>
<keyword evidence="2" id="KW-0663">Pyridoxal phosphate</keyword>
<dbReference type="CDD" id="cd07377">
    <property type="entry name" value="WHTH_GntR"/>
    <property type="match status" value="1"/>
</dbReference>
<keyword evidence="8" id="KW-1185">Reference proteome</keyword>
<dbReference type="SUPFAM" id="SSF46785">
    <property type="entry name" value="Winged helix' DNA-binding domain"/>
    <property type="match status" value="1"/>
</dbReference>
<dbReference type="CDD" id="cd00609">
    <property type="entry name" value="AAT_like"/>
    <property type="match status" value="1"/>
</dbReference>
<dbReference type="Pfam" id="PF00155">
    <property type="entry name" value="Aminotran_1_2"/>
    <property type="match status" value="1"/>
</dbReference>
<gene>
    <name evidence="7" type="ORF">GCM10017653_20280</name>
</gene>
<dbReference type="Gene3D" id="1.10.10.10">
    <property type="entry name" value="Winged helix-like DNA-binding domain superfamily/Winged helix DNA-binding domain"/>
    <property type="match status" value="1"/>
</dbReference>
<evidence type="ECO:0000256" key="2">
    <source>
        <dbReference type="ARBA" id="ARBA00022898"/>
    </source>
</evidence>
<dbReference type="EMBL" id="BSFM01000011">
    <property type="protein sequence ID" value="GLK83958.1"/>
    <property type="molecule type" value="Genomic_DNA"/>
</dbReference>
<evidence type="ECO:0000259" key="6">
    <source>
        <dbReference type="PROSITE" id="PS50949"/>
    </source>
</evidence>
<comment type="caution">
    <text evidence="7">The sequence shown here is derived from an EMBL/GenBank/DDBJ whole genome shotgun (WGS) entry which is preliminary data.</text>
</comment>
<organism evidence="7 8">
    <name type="scientific">Ancylobacter defluvii</name>
    <dbReference type="NCBI Taxonomy" id="1282440"/>
    <lineage>
        <taxon>Bacteria</taxon>
        <taxon>Pseudomonadati</taxon>
        <taxon>Pseudomonadota</taxon>
        <taxon>Alphaproteobacteria</taxon>
        <taxon>Hyphomicrobiales</taxon>
        <taxon>Xanthobacteraceae</taxon>
        <taxon>Ancylobacter</taxon>
    </lineage>
</organism>
<reference evidence="7" key="1">
    <citation type="journal article" date="2014" name="Int. J. Syst. Evol. Microbiol.">
        <title>Complete genome sequence of Corynebacterium casei LMG S-19264T (=DSM 44701T), isolated from a smear-ripened cheese.</title>
        <authorList>
            <consortium name="US DOE Joint Genome Institute (JGI-PGF)"/>
            <person name="Walter F."/>
            <person name="Albersmeier A."/>
            <person name="Kalinowski J."/>
            <person name="Ruckert C."/>
        </authorList>
    </citation>
    <scope>NUCLEOTIDE SEQUENCE</scope>
    <source>
        <strain evidence="7">VKM B-2789</strain>
    </source>
</reference>
<evidence type="ECO:0000256" key="1">
    <source>
        <dbReference type="ARBA" id="ARBA00005384"/>
    </source>
</evidence>
<feature type="domain" description="HTH gntR-type" evidence="6">
    <location>
        <begin position="19"/>
        <end position="87"/>
    </location>
</feature>
<evidence type="ECO:0000256" key="5">
    <source>
        <dbReference type="ARBA" id="ARBA00023163"/>
    </source>
</evidence>